<feature type="active site" description="Nucleophile" evidence="4">
    <location>
        <position position="852"/>
    </location>
</feature>
<keyword evidence="2" id="KW-0378">Hydrolase</keyword>
<keyword evidence="7" id="KW-1185">Reference proteome</keyword>
<sequence>MLPAMFYHIAICLLFCGFIASSCHQTHNLNILKENPNQVSSSSNFLFGTSSSCYQYEGAILSDGKGLNNWDVFTHETGHIKDGSNGDVAVDHYNRYLGDIKLMEDMGVNSYRFSISWARILPKGTFGDVNMAGIEHYNKLIDALLQKEIQPFITLTHFDIPQELEERYGGWLSSQIQDDFSYYADICFKYFGDRVKYWTTINEPNFMAVRGYREGTNPPGRCSGTLGSCSAGDSEREPFIAAHNMILSHAAAVGIYRTRYQKRQGGMIGISLATQWYEPFSNSTEDIAATERAWSFYFNWFLDPIILGRYPKEMVEILGSNLPDYSKNDLSKLSYGLDFIGINYYTARYIKDCLYSACEHGNTWSEGSYLATTEKDGVYIGQPTEVEWLFLYPQGMKKIVMYMKDRFNNTPMVITENGIAENDNLNPSITDTLNDIHRVNYMHSYLNSLANAITEVSSCHQIDNLNILKENANQVTSSSNFLFGTASSCYQFEGAFLSDGKGLNNWDVFTHEAGHIKDGSNGDVAVDHYNRYLEDVKLMEDMGVNSYRFSISWARILPKGAFGDVNMAGIEHYNKLIDALLQKGIQPFITLTHYDIPQELEERYGGWLSSRIQDDFSYYADICFKYFGDKVKYWTTINEPHVMAVYGYRLGSYPPARCSGIFGNCSAGDSEREPFIAAHNMILSHAAAVRIYRTKHQKRQGGMVGIALDIQWYEPFSNSSEDIAATERARSFYFNWFLDPIILGRYPKEMVQILGSNLPNFSKNDLSKLSYGLDFIGINYYTANYIKDCLYAACEHGNTWSEGSYYVTTEKDGVYIGQPTGAPWIFLYPQGMKKIVMYMRDRFNNTPLVITENGVAENDDLNTSITDTLNDIHRVNYMHSYLNSLSNAIREVSSCHQTHNLNILANQVTSSSNFLFGTASSCYQYEGAILSDGKGLNNWDVFTHEAGHIKDGSNGDVAVDHYNRYLEDVKLMEDMGVNSYRFSISWARILPKGTFGDVNMAGIEHYNKLIDALLQKGIQPFITLTHYDIPQELEERYGGWLSSRIQDDFSYYADICFKYFGDRVKYWTTINEPNVMAVYGYRLGTYPPARCSSIFGKCSAGDSEREPFIAAHNMILSHAAAVRIYRTRYQKRQGGMIGIALDIQWYEPFSNSSEDIAATERARSFYVNWFLDPIILGRYPKEMVQILGSNLPDFSKNDLSKLSYGLDFIGINYYTANYIKDCLYSACEHGNTWSEGSYFATIEKDGVFIGQPTGVEWLFLYPQGMKKIVMYMKDKFNNTPMVITENGIAENDNLNPSITDTLNDIHRVNYMHSYLNSLANAIREGADVRGQYEGAIVSDGKGLNNWDVFTHEAGHIKDGSNGDVAVDHYNRYLEDVKLMEDMGVNSYRFSISWARILPKGTFGDVNMAGIEHYNKLIDALLQKGIQPFITLTHYDIPQELEERYGGWLSSQIQDDFSYYADICFKYFGDRVKYWTIINEPNLMAVRGYREGTYPPGRCSGILGNCSAGDSEREPFIAAHNMILSHAAAVCIYRTRYQVCSMALCPFPIAMSTLNTHDLAELVQMDYPFSATLLSGL</sequence>
<evidence type="ECO:0000313" key="6">
    <source>
        <dbReference type="EMBL" id="WMV16247.1"/>
    </source>
</evidence>
<dbReference type="PANTHER" id="PTHR10353">
    <property type="entry name" value="GLYCOSYL HYDROLASE"/>
    <property type="match status" value="1"/>
</dbReference>
<dbReference type="Pfam" id="PF00232">
    <property type="entry name" value="Glyco_hydro_1"/>
    <property type="match status" value="4"/>
</dbReference>
<keyword evidence="3" id="KW-0326">Glycosidase</keyword>
<dbReference type="InterPro" id="IPR017853">
    <property type="entry name" value="GH"/>
</dbReference>
<dbReference type="PRINTS" id="PR00131">
    <property type="entry name" value="GLHYDRLASE1"/>
</dbReference>
<dbReference type="InterPro" id="IPR018120">
    <property type="entry name" value="Glyco_hydro_1_AS"/>
</dbReference>
<dbReference type="PANTHER" id="PTHR10353:SF216">
    <property type="entry name" value="BETA-GLUCOSIDASE 18-LIKE ISOFORM X1"/>
    <property type="match status" value="1"/>
</dbReference>
<dbReference type="InterPro" id="IPR001360">
    <property type="entry name" value="Glyco_hydro_1"/>
</dbReference>
<protein>
    <submittedName>
        <fullName evidence="6">Uncharacterized protein</fullName>
    </submittedName>
</protein>
<evidence type="ECO:0000256" key="3">
    <source>
        <dbReference type="ARBA" id="ARBA00023295"/>
    </source>
</evidence>
<gene>
    <name evidence="6" type="ORF">MTR67_009632</name>
</gene>
<evidence type="ECO:0000256" key="1">
    <source>
        <dbReference type="ARBA" id="ARBA00010838"/>
    </source>
</evidence>
<reference evidence="6" key="1">
    <citation type="submission" date="2023-08" db="EMBL/GenBank/DDBJ databases">
        <title>A de novo genome assembly of Solanum verrucosum Schlechtendal, a Mexican diploid species geographically isolated from the other diploid A-genome species in potato relatives.</title>
        <authorList>
            <person name="Hosaka K."/>
        </authorList>
    </citation>
    <scope>NUCLEOTIDE SEQUENCE</scope>
    <source>
        <tissue evidence="6">Young leaves</tissue>
    </source>
</reference>
<evidence type="ECO:0000313" key="7">
    <source>
        <dbReference type="Proteomes" id="UP001234989"/>
    </source>
</evidence>
<feature type="active site" description="Nucleophile" evidence="4">
    <location>
        <position position="416"/>
    </location>
</feature>
<dbReference type="GO" id="GO:0005975">
    <property type="term" value="P:carbohydrate metabolic process"/>
    <property type="evidence" value="ECO:0007669"/>
    <property type="project" value="InterPro"/>
</dbReference>
<name>A0AAF0Q4K3_SOLVR</name>
<proteinExistence type="inferred from homology"/>
<organism evidence="6 7">
    <name type="scientific">Solanum verrucosum</name>
    <dbReference type="NCBI Taxonomy" id="315347"/>
    <lineage>
        <taxon>Eukaryota</taxon>
        <taxon>Viridiplantae</taxon>
        <taxon>Streptophyta</taxon>
        <taxon>Embryophyta</taxon>
        <taxon>Tracheophyta</taxon>
        <taxon>Spermatophyta</taxon>
        <taxon>Magnoliopsida</taxon>
        <taxon>eudicotyledons</taxon>
        <taxon>Gunneridae</taxon>
        <taxon>Pentapetalae</taxon>
        <taxon>asterids</taxon>
        <taxon>lamiids</taxon>
        <taxon>Solanales</taxon>
        <taxon>Solanaceae</taxon>
        <taxon>Solanoideae</taxon>
        <taxon>Solaneae</taxon>
        <taxon>Solanum</taxon>
    </lineage>
</organism>
<feature type="active site" description="Nucleophile" evidence="4">
    <location>
        <position position="1285"/>
    </location>
</feature>
<dbReference type="Proteomes" id="UP001234989">
    <property type="component" value="Chromosome 2"/>
</dbReference>
<keyword evidence="5" id="KW-0732">Signal</keyword>
<dbReference type="EMBL" id="CP133613">
    <property type="protein sequence ID" value="WMV16247.1"/>
    <property type="molecule type" value="Genomic_DNA"/>
</dbReference>
<dbReference type="PROSITE" id="PS00572">
    <property type="entry name" value="GLYCOSYL_HYDROL_F1_1"/>
    <property type="match status" value="3"/>
</dbReference>
<dbReference type="SUPFAM" id="SSF51445">
    <property type="entry name" value="(Trans)glycosidases"/>
    <property type="match status" value="4"/>
</dbReference>
<feature type="signal peptide" evidence="5">
    <location>
        <begin position="1"/>
        <end position="21"/>
    </location>
</feature>
<feature type="chain" id="PRO_5042072138" evidence="5">
    <location>
        <begin position="22"/>
        <end position="1576"/>
    </location>
</feature>
<evidence type="ECO:0000256" key="4">
    <source>
        <dbReference type="PROSITE-ProRule" id="PRU10055"/>
    </source>
</evidence>
<dbReference type="FunFam" id="3.20.20.80:FF:000020">
    <property type="entry name" value="Beta-glucosidase 12"/>
    <property type="match status" value="3"/>
</dbReference>
<accession>A0AAF0Q4K3</accession>
<dbReference type="Gene3D" id="3.20.20.80">
    <property type="entry name" value="Glycosidases"/>
    <property type="match status" value="4"/>
</dbReference>
<evidence type="ECO:0000256" key="5">
    <source>
        <dbReference type="SAM" id="SignalP"/>
    </source>
</evidence>
<comment type="similarity">
    <text evidence="1">Belongs to the glycosyl hydrolase 1 family.</text>
</comment>
<evidence type="ECO:0000256" key="2">
    <source>
        <dbReference type="ARBA" id="ARBA00022801"/>
    </source>
</evidence>
<dbReference type="GO" id="GO:0008422">
    <property type="term" value="F:beta-glucosidase activity"/>
    <property type="evidence" value="ECO:0007669"/>
    <property type="project" value="TreeGrafter"/>
</dbReference>